<dbReference type="AlphaFoldDB" id="A0A9W9PAD1"/>
<dbReference type="RefSeq" id="XP_056503790.1">
    <property type="nucleotide sequence ID" value="XM_056641296.1"/>
</dbReference>
<comment type="caution">
    <text evidence="2">The sequence shown here is derived from an EMBL/GenBank/DDBJ whole genome shotgun (WGS) entry which is preliminary data.</text>
</comment>
<dbReference type="Pfam" id="PF24539">
    <property type="entry name" value="DUF7600"/>
    <property type="match status" value="1"/>
</dbReference>
<reference evidence="2" key="2">
    <citation type="journal article" date="2023" name="IMA Fungus">
        <title>Comparative genomic study of the Penicillium genus elucidates a diverse pangenome and 15 lateral gene transfer events.</title>
        <authorList>
            <person name="Petersen C."/>
            <person name="Sorensen T."/>
            <person name="Nielsen M.R."/>
            <person name="Sondergaard T.E."/>
            <person name="Sorensen J.L."/>
            <person name="Fitzpatrick D.A."/>
            <person name="Frisvad J.C."/>
            <person name="Nielsen K.L."/>
        </authorList>
    </citation>
    <scope>NUCLEOTIDE SEQUENCE</scope>
    <source>
        <strain evidence="2">IBT 23319</strain>
    </source>
</reference>
<dbReference type="EMBL" id="JAPQKT010000002">
    <property type="protein sequence ID" value="KAJ5240785.1"/>
    <property type="molecule type" value="Genomic_DNA"/>
</dbReference>
<dbReference type="Proteomes" id="UP001147733">
    <property type="component" value="Unassembled WGS sequence"/>
</dbReference>
<accession>A0A9W9PAD1</accession>
<dbReference type="GeneID" id="81380463"/>
<organism evidence="2 3">
    <name type="scientific">Penicillium citrinum</name>
    <dbReference type="NCBI Taxonomy" id="5077"/>
    <lineage>
        <taxon>Eukaryota</taxon>
        <taxon>Fungi</taxon>
        <taxon>Dikarya</taxon>
        <taxon>Ascomycota</taxon>
        <taxon>Pezizomycotina</taxon>
        <taxon>Eurotiomycetes</taxon>
        <taxon>Eurotiomycetidae</taxon>
        <taxon>Eurotiales</taxon>
        <taxon>Aspergillaceae</taxon>
        <taxon>Penicillium</taxon>
    </lineage>
</organism>
<protein>
    <recommendedName>
        <fullName evidence="1">DUF7600 domain-containing protein</fullName>
    </recommendedName>
</protein>
<evidence type="ECO:0000259" key="1">
    <source>
        <dbReference type="Pfam" id="PF24539"/>
    </source>
</evidence>
<reference evidence="2" key="1">
    <citation type="submission" date="2022-11" db="EMBL/GenBank/DDBJ databases">
        <authorList>
            <person name="Petersen C."/>
        </authorList>
    </citation>
    <scope>NUCLEOTIDE SEQUENCE</scope>
    <source>
        <strain evidence="2">IBT 23319</strain>
    </source>
</reference>
<dbReference type="InterPro" id="IPR056021">
    <property type="entry name" value="DUF7600"/>
</dbReference>
<evidence type="ECO:0000313" key="3">
    <source>
        <dbReference type="Proteomes" id="UP001147733"/>
    </source>
</evidence>
<feature type="domain" description="DUF7600" evidence="1">
    <location>
        <begin position="1"/>
        <end position="105"/>
    </location>
</feature>
<sequence length="122" mass="13586">MEVSVLAEDEHSFITGFCIKYGENLSRIDFGYQIPGKQIKIDFRNRELRGFEVFAGNGGIQAFCPIFKQEGQNYNSVIGNPDSTCYEIPLTPDGEIRAFTGNFDAHCVRDYNTVALSPAHGV</sequence>
<keyword evidence="3" id="KW-1185">Reference proteome</keyword>
<evidence type="ECO:0000313" key="2">
    <source>
        <dbReference type="EMBL" id="KAJ5240785.1"/>
    </source>
</evidence>
<name>A0A9W9PAD1_PENCI</name>
<gene>
    <name evidence="2" type="ORF">N7469_002376</name>
</gene>
<proteinExistence type="predicted"/>
<dbReference type="OrthoDB" id="5273847at2759"/>